<dbReference type="OrthoDB" id="2551191at2759"/>
<proteinExistence type="predicted"/>
<evidence type="ECO:0000313" key="4">
    <source>
        <dbReference type="Proteomes" id="UP000324022"/>
    </source>
</evidence>
<dbReference type="Proteomes" id="UP000324022">
    <property type="component" value="Unassembled WGS sequence"/>
</dbReference>
<feature type="signal peptide" evidence="2">
    <location>
        <begin position="1"/>
        <end position="23"/>
    </location>
</feature>
<evidence type="ECO:0000256" key="1">
    <source>
        <dbReference type="SAM" id="MobiDB-lite"/>
    </source>
</evidence>
<feature type="chain" id="PRO_5022683559" description="Peptidase A1 domain-containing protein" evidence="2">
    <location>
        <begin position="24"/>
        <end position="592"/>
    </location>
</feature>
<name>A0A5C3EL94_9BASI</name>
<feature type="compositionally biased region" description="Gly residues" evidence="1">
    <location>
        <begin position="206"/>
        <end position="218"/>
    </location>
</feature>
<gene>
    <name evidence="3" type="ORF">UTRI_06513</name>
</gene>
<dbReference type="InterPro" id="IPR021109">
    <property type="entry name" value="Peptidase_aspartic_dom_sf"/>
</dbReference>
<feature type="region of interest" description="Disordered" evidence="1">
    <location>
        <begin position="500"/>
        <end position="534"/>
    </location>
</feature>
<feature type="compositionally biased region" description="Low complexity" evidence="1">
    <location>
        <begin position="515"/>
        <end position="527"/>
    </location>
</feature>
<sequence>MTDLPRIVWLLATLFLTLTFATATSLIRRDEHNIVIPLSYEPISNLLTATMSIGHPAASTYNLIVDTGSPFLVLQNASFHKQPSTWDPFGPKQPDIGDGGYITTDKEPNGKKEPVKPKMHFVTDTAWLNEGSGMRAGGGAKAGNVTVGLTQLDDLKGAQGILGLSPPFDKLGSGQSGSGGGGGGAAAGRKRKRHASEANQQPPPSGSGGGGGGGGGGDHLPSLDVSFLHSYMSSDHRKTLSITGSSHFYLNFAASTTTSLPTGELVFPLSGTSLPTNIAGFSFDKTILIDPSTGSTYPKHPFWGIAHNPDLRFYLDDVILPDVKIDAILFDSGTSGIVAPPSEVRKIFSASKGRIVTSSTKDSPAVLGKAACSEEIRMGFEIGVGKRADFGAIRRVVDQKDGTFRKTQHNDAGTQGWVRRGMGDGMMQWKSYVDAGVQRYVKGVEGVVGGIADWLYLWIPVGSGDRYGHGGWLGGGSKRKRHLAHYRHHQQEKRTLTIGTNLLGGDSDDGKDDPTQTTQPQPQQPQTKGNNDQKCEITLMGSPQVEAMFPSPNPTSPLKVWILGIEFFQKNLVYHNIDTFITAIVPRIESQT</sequence>
<reference evidence="3 4" key="1">
    <citation type="submission" date="2018-03" db="EMBL/GenBank/DDBJ databases">
        <authorList>
            <person name="Guldener U."/>
        </authorList>
    </citation>
    <scope>NUCLEOTIDE SEQUENCE [LARGE SCALE GENOMIC DNA]</scope>
    <source>
        <strain evidence="3 4">NBRC100155</strain>
    </source>
</reference>
<dbReference type="AlphaFoldDB" id="A0A5C3EL94"/>
<keyword evidence="4" id="KW-1185">Reference proteome</keyword>
<organism evidence="3 4">
    <name type="scientific">Ustilago trichophora</name>
    <dbReference type="NCBI Taxonomy" id="86804"/>
    <lineage>
        <taxon>Eukaryota</taxon>
        <taxon>Fungi</taxon>
        <taxon>Dikarya</taxon>
        <taxon>Basidiomycota</taxon>
        <taxon>Ustilaginomycotina</taxon>
        <taxon>Ustilaginomycetes</taxon>
        <taxon>Ustilaginales</taxon>
        <taxon>Ustilaginaceae</taxon>
        <taxon>Ustilago</taxon>
    </lineage>
</organism>
<evidence type="ECO:0000313" key="3">
    <source>
        <dbReference type="EMBL" id="SPO31383.1"/>
    </source>
</evidence>
<dbReference type="Gene3D" id="2.40.70.10">
    <property type="entry name" value="Acid Proteases"/>
    <property type="match status" value="1"/>
</dbReference>
<evidence type="ECO:0008006" key="5">
    <source>
        <dbReference type="Google" id="ProtNLM"/>
    </source>
</evidence>
<protein>
    <recommendedName>
        <fullName evidence="5">Peptidase A1 domain-containing protein</fullName>
    </recommendedName>
</protein>
<evidence type="ECO:0000256" key="2">
    <source>
        <dbReference type="SAM" id="SignalP"/>
    </source>
</evidence>
<keyword evidence="2" id="KW-0732">Signal</keyword>
<dbReference type="SUPFAM" id="SSF50630">
    <property type="entry name" value="Acid proteases"/>
    <property type="match status" value="1"/>
</dbReference>
<feature type="compositionally biased region" description="Gly residues" evidence="1">
    <location>
        <begin position="174"/>
        <end position="186"/>
    </location>
</feature>
<feature type="region of interest" description="Disordered" evidence="1">
    <location>
        <begin position="166"/>
        <end position="219"/>
    </location>
</feature>
<accession>A0A5C3EL94</accession>
<dbReference type="EMBL" id="OOIN01000038">
    <property type="protein sequence ID" value="SPO31383.1"/>
    <property type="molecule type" value="Genomic_DNA"/>
</dbReference>